<evidence type="ECO:0000313" key="6">
    <source>
        <dbReference type="Proteomes" id="UP000787322"/>
    </source>
</evidence>
<feature type="non-terminal residue" evidence="5">
    <location>
        <position position="1"/>
    </location>
</feature>
<dbReference type="Proteomes" id="UP000787322">
    <property type="component" value="Unassembled WGS sequence"/>
</dbReference>
<reference evidence="5" key="1">
    <citation type="submission" date="2020-04" db="EMBL/GenBank/DDBJ databases">
        <title>Deep metagenomics examines the oral microbiome during advanced dental caries in children, revealing novel taxa and co-occurrences with host molecules.</title>
        <authorList>
            <person name="Baker J.L."/>
            <person name="Morton J.T."/>
            <person name="Dinis M."/>
            <person name="Alvarez R."/>
            <person name="Tran N.C."/>
            <person name="Knight R."/>
            <person name="Edlund A."/>
        </authorList>
    </citation>
    <scope>NUCLEOTIDE SEQUENCE</scope>
    <source>
        <strain evidence="5">JCVI_3_bin.11</strain>
    </source>
</reference>
<evidence type="ECO:0000256" key="3">
    <source>
        <dbReference type="ARBA" id="ARBA00022840"/>
    </source>
</evidence>
<dbReference type="Gene3D" id="3.40.50.300">
    <property type="entry name" value="P-loop containing nucleotide triphosphate hydrolases"/>
    <property type="match status" value="1"/>
</dbReference>
<evidence type="ECO:0000256" key="2">
    <source>
        <dbReference type="ARBA" id="ARBA00022741"/>
    </source>
</evidence>
<dbReference type="GO" id="GO:0005524">
    <property type="term" value="F:ATP binding"/>
    <property type="evidence" value="ECO:0007669"/>
    <property type="project" value="UniProtKB-KW"/>
</dbReference>
<name>A0A9D5X5Q4_9ACTN</name>
<organism evidence="5 6">
    <name type="scientific">Lancefieldella parvula</name>
    <dbReference type="NCBI Taxonomy" id="1382"/>
    <lineage>
        <taxon>Bacteria</taxon>
        <taxon>Bacillati</taxon>
        <taxon>Actinomycetota</taxon>
        <taxon>Coriobacteriia</taxon>
        <taxon>Coriobacteriales</taxon>
        <taxon>Atopobiaceae</taxon>
        <taxon>Lancefieldella</taxon>
    </lineage>
</organism>
<sequence>IEIIDSKHYQPQIFFAPSDDSLFYKTMNGKFHLETVKKIWKSDRNIDEALEKLSAQELKKLPIRKYSQGMKVQLLLAMAYISGAKYFLLDEPFTALDLTRTEMAGKLMQSMAQDGASVIVSSHMPEELDRVCDNLLLVRDKKLIHVPLTASCRDIYHRYYG</sequence>
<dbReference type="AlphaFoldDB" id="A0A9D5X5Q4"/>
<comment type="caution">
    <text evidence="5">The sequence shown here is derived from an EMBL/GenBank/DDBJ whole genome shotgun (WGS) entry which is preliminary data.</text>
</comment>
<feature type="domain" description="ABC transporter" evidence="4">
    <location>
        <begin position="6"/>
        <end position="93"/>
    </location>
</feature>
<keyword evidence="3 5" id="KW-0067">ATP-binding</keyword>
<evidence type="ECO:0000313" key="5">
    <source>
        <dbReference type="EMBL" id="MBF4803207.1"/>
    </source>
</evidence>
<dbReference type="InterPro" id="IPR003439">
    <property type="entry name" value="ABC_transporter-like_ATP-bd"/>
</dbReference>
<dbReference type="InterPro" id="IPR051782">
    <property type="entry name" value="ABC_Transporter_VariousFunc"/>
</dbReference>
<accession>A0A9D5X5Q4</accession>
<dbReference type="InterPro" id="IPR027417">
    <property type="entry name" value="P-loop_NTPase"/>
</dbReference>
<evidence type="ECO:0000259" key="4">
    <source>
        <dbReference type="Pfam" id="PF00005"/>
    </source>
</evidence>
<gene>
    <name evidence="5" type="ORF">HXK24_05260</name>
</gene>
<dbReference type="Pfam" id="PF00005">
    <property type="entry name" value="ABC_tran"/>
    <property type="match status" value="1"/>
</dbReference>
<evidence type="ECO:0000256" key="1">
    <source>
        <dbReference type="ARBA" id="ARBA00022448"/>
    </source>
</evidence>
<dbReference type="PANTHER" id="PTHR42939">
    <property type="entry name" value="ABC TRANSPORTER ATP-BINDING PROTEIN ALBC-RELATED"/>
    <property type="match status" value="1"/>
</dbReference>
<dbReference type="EMBL" id="JABZGU010000132">
    <property type="protein sequence ID" value="MBF4803207.1"/>
    <property type="molecule type" value="Genomic_DNA"/>
</dbReference>
<protein>
    <submittedName>
        <fullName evidence="5">ATP-binding cassette domain-containing protein</fullName>
    </submittedName>
</protein>
<dbReference type="SUPFAM" id="SSF52540">
    <property type="entry name" value="P-loop containing nucleoside triphosphate hydrolases"/>
    <property type="match status" value="1"/>
</dbReference>
<dbReference type="PANTHER" id="PTHR42939:SF1">
    <property type="entry name" value="ABC TRANSPORTER ATP-BINDING PROTEIN ALBC-RELATED"/>
    <property type="match status" value="1"/>
</dbReference>
<keyword evidence="2" id="KW-0547">Nucleotide-binding</keyword>
<keyword evidence="1" id="KW-0813">Transport</keyword>
<proteinExistence type="predicted"/>
<dbReference type="GO" id="GO:0016887">
    <property type="term" value="F:ATP hydrolysis activity"/>
    <property type="evidence" value="ECO:0007669"/>
    <property type="project" value="InterPro"/>
</dbReference>